<name>A0A135Z5E1_GARVA</name>
<dbReference type="Pfam" id="PF05258">
    <property type="entry name" value="DciA"/>
    <property type="match status" value="1"/>
</dbReference>
<evidence type="ECO:0008006" key="3">
    <source>
        <dbReference type="Google" id="ProtNLM"/>
    </source>
</evidence>
<dbReference type="Proteomes" id="UP000070505">
    <property type="component" value="Unassembled WGS sequence"/>
</dbReference>
<dbReference type="PATRIC" id="fig|2702.101.peg.774"/>
<sequence>MKKPVHLILNLDTRVLPSLIFEPIKNKGEKLEKLDQKQEDSWESFGKPGRDPSKLNSVLDLFAHNHNWDKFLTISKLNKLWPNIIGEYNAKFSKVEDLDKETLIISAYNQSAYTITKFLVNSSKKIILKKIEEKSIKNIKNIKLVISTDKKH</sequence>
<evidence type="ECO:0000313" key="2">
    <source>
        <dbReference type="Proteomes" id="UP000070505"/>
    </source>
</evidence>
<gene>
    <name evidence="1" type="ORF">HMPREF3230_00794</name>
</gene>
<reference evidence="1 2" key="1">
    <citation type="submission" date="2016-02" db="EMBL/GenBank/DDBJ databases">
        <authorList>
            <person name="Wen L."/>
            <person name="He K."/>
            <person name="Yang H."/>
        </authorList>
    </citation>
    <scope>NUCLEOTIDE SEQUENCE [LARGE SCALE GENOMIC DNA]</scope>
    <source>
        <strain evidence="1 2">CMW7778B</strain>
    </source>
</reference>
<dbReference type="AlphaFoldDB" id="A0A135Z5E1"/>
<accession>A0A135Z5E1</accession>
<dbReference type="InterPro" id="IPR007922">
    <property type="entry name" value="DciA-like"/>
</dbReference>
<dbReference type="EMBL" id="LSRC01000035">
    <property type="protein sequence ID" value="KXI16875.1"/>
    <property type="molecule type" value="Genomic_DNA"/>
</dbReference>
<proteinExistence type="predicted"/>
<organism evidence="1 2">
    <name type="scientific">Gardnerella vaginalis</name>
    <dbReference type="NCBI Taxonomy" id="2702"/>
    <lineage>
        <taxon>Bacteria</taxon>
        <taxon>Bacillati</taxon>
        <taxon>Actinomycetota</taxon>
        <taxon>Actinomycetes</taxon>
        <taxon>Bifidobacteriales</taxon>
        <taxon>Bifidobacteriaceae</taxon>
        <taxon>Gardnerella</taxon>
    </lineage>
</organism>
<dbReference type="RefSeq" id="WP_075523612.1">
    <property type="nucleotide sequence ID" value="NZ_KQ961867.1"/>
</dbReference>
<protein>
    <recommendedName>
        <fullName evidence="3">DUF721 domain-containing protein</fullName>
    </recommendedName>
</protein>
<comment type="caution">
    <text evidence="1">The sequence shown here is derived from an EMBL/GenBank/DDBJ whole genome shotgun (WGS) entry which is preliminary data.</text>
</comment>
<evidence type="ECO:0000313" key="1">
    <source>
        <dbReference type="EMBL" id="KXI16875.1"/>
    </source>
</evidence>